<sequence length="253" mass="29206">MRAVFSRNEDLLKSELDSLYAQFNNRQYLQYDPIRYVHEFEDHTEMELAGMLCSALSFGRVTQIFKAIEAVLKIVEGRPLEYVLNLKNRPDRNLLSFKYRFVTGNDVFNLFISANKIMEAHGSIGNFVMANYCRGNLLGLVDAITRAFRGVNYLVPSSLKASPCKRLFMFLRWMVRKDNIDIGLWDFISPKELVIPLDTHIFRVSKELGFTSKKAPSLNAAIEITDSLKRFCKEDPVKYDWALSHIGIIENNF</sequence>
<dbReference type="InterPro" id="IPR011257">
    <property type="entry name" value="DNA_glycosylase"/>
</dbReference>
<dbReference type="Pfam" id="PF09674">
    <property type="entry name" value="DUF2400"/>
    <property type="match status" value="1"/>
</dbReference>
<evidence type="ECO:0008006" key="2">
    <source>
        <dbReference type="Google" id="ProtNLM"/>
    </source>
</evidence>
<dbReference type="GO" id="GO:0003824">
    <property type="term" value="F:catalytic activity"/>
    <property type="evidence" value="ECO:0007669"/>
    <property type="project" value="InterPro"/>
</dbReference>
<dbReference type="SUPFAM" id="SSF48150">
    <property type="entry name" value="DNA-glycosylase"/>
    <property type="match status" value="1"/>
</dbReference>
<dbReference type="AlphaFoldDB" id="A0A445N0E3"/>
<name>A0A445N0E3_9BACT</name>
<organism evidence="1">
    <name type="scientific">uncultured Desulfobacterium sp</name>
    <dbReference type="NCBI Taxonomy" id="201089"/>
    <lineage>
        <taxon>Bacteria</taxon>
        <taxon>Pseudomonadati</taxon>
        <taxon>Thermodesulfobacteriota</taxon>
        <taxon>Desulfobacteria</taxon>
        <taxon>Desulfobacterales</taxon>
        <taxon>Desulfobacteriaceae</taxon>
        <taxon>Desulfobacterium</taxon>
        <taxon>environmental samples</taxon>
    </lineage>
</organism>
<dbReference type="NCBIfam" id="TIGR02757">
    <property type="entry name" value="TIGR02757 family protein"/>
    <property type="match status" value="1"/>
</dbReference>
<protein>
    <recommendedName>
        <fullName evidence="2">TIGR02757 family protein</fullName>
    </recommendedName>
</protein>
<dbReference type="InterPro" id="IPR014127">
    <property type="entry name" value="CHP02757"/>
</dbReference>
<dbReference type="EMBL" id="OJIN01000184">
    <property type="protein sequence ID" value="SPD75071.1"/>
    <property type="molecule type" value="Genomic_DNA"/>
</dbReference>
<accession>A0A445N0E3</accession>
<gene>
    <name evidence="1" type="ORF">PITCH_A420032</name>
</gene>
<dbReference type="GO" id="GO:0006281">
    <property type="term" value="P:DNA repair"/>
    <property type="evidence" value="ECO:0007669"/>
    <property type="project" value="InterPro"/>
</dbReference>
<evidence type="ECO:0000313" key="1">
    <source>
        <dbReference type="EMBL" id="SPD75071.1"/>
    </source>
</evidence>
<reference evidence="1" key="1">
    <citation type="submission" date="2018-01" db="EMBL/GenBank/DDBJ databases">
        <authorList>
            <person name="Regsiter A."/>
            <person name="William W."/>
        </authorList>
    </citation>
    <scope>NUCLEOTIDE SEQUENCE</scope>
    <source>
        <strain evidence="1">TRIP AH-1</strain>
    </source>
</reference>
<proteinExistence type="predicted"/>